<feature type="compositionally biased region" description="Pro residues" evidence="1">
    <location>
        <begin position="541"/>
        <end position="550"/>
    </location>
</feature>
<dbReference type="EMBL" id="CH940649">
    <property type="protein sequence ID" value="EDW64801.1"/>
    <property type="molecule type" value="Genomic_DNA"/>
</dbReference>
<feature type="region of interest" description="Disordered" evidence="1">
    <location>
        <begin position="532"/>
        <end position="557"/>
    </location>
</feature>
<dbReference type="PANTHER" id="PTHR16148">
    <property type="entry name" value="NF-KAPPA-B-REPRESSING FACTOR-RELATED"/>
    <property type="match status" value="1"/>
</dbReference>
<dbReference type="PANTHER" id="PTHR16148:SF14">
    <property type="entry name" value="MYND-TYPE DOMAIN-CONTAINING PROTEIN"/>
    <property type="match status" value="1"/>
</dbReference>
<dbReference type="OrthoDB" id="1742084at2759"/>
<reference evidence="2 3" key="1">
    <citation type="journal article" date="2007" name="Nature">
        <title>Evolution of genes and genomes on the Drosophila phylogeny.</title>
        <authorList>
            <consortium name="Drosophila 12 Genomes Consortium"/>
            <person name="Clark A.G."/>
            <person name="Eisen M.B."/>
            <person name="Smith D.R."/>
            <person name="Bergman C.M."/>
            <person name="Oliver B."/>
            <person name="Markow T.A."/>
            <person name="Kaufman T.C."/>
            <person name="Kellis M."/>
            <person name="Gelbart W."/>
            <person name="Iyer V.N."/>
            <person name="Pollard D.A."/>
            <person name="Sackton T.B."/>
            <person name="Larracuente A.M."/>
            <person name="Singh N.D."/>
            <person name="Abad J.P."/>
            <person name="Abt D.N."/>
            <person name="Adryan B."/>
            <person name="Aguade M."/>
            <person name="Akashi H."/>
            <person name="Anderson W.W."/>
            <person name="Aquadro C.F."/>
            <person name="Ardell D.H."/>
            <person name="Arguello R."/>
            <person name="Artieri C.G."/>
            <person name="Barbash D.A."/>
            <person name="Barker D."/>
            <person name="Barsanti P."/>
            <person name="Batterham P."/>
            <person name="Batzoglou S."/>
            <person name="Begun D."/>
            <person name="Bhutkar A."/>
            <person name="Blanco E."/>
            <person name="Bosak S.A."/>
            <person name="Bradley R.K."/>
            <person name="Brand A.D."/>
            <person name="Brent M.R."/>
            <person name="Brooks A.N."/>
            <person name="Brown R.H."/>
            <person name="Butlin R.K."/>
            <person name="Caggese C."/>
            <person name="Calvi B.R."/>
            <person name="Bernardo de Carvalho A."/>
            <person name="Caspi A."/>
            <person name="Castrezana S."/>
            <person name="Celniker S.E."/>
            <person name="Chang J.L."/>
            <person name="Chapple C."/>
            <person name="Chatterji S."/>
            <person name="Chinwalla A."/>
            <person name="Civetta A."/>
            <person name="Clifton S.W."/>
            <person name="Comeron J.M."/>
            <person name="Costello J.C."/>
            <person name="Coyne J.A."/>
            <person name="Daub J."/>
            <person name="David R.G."/>
            <person name="Delcher A.L."/>
            <person name="Delehaunty K."/>
            <person name="Do C.B."/>
            <person name="Ebling H."/>
            <person name="Edwards K."/>
            <person name="Eickbush T."/>
            <person name="Evans J.D."/>
            <person name="Filipski A."/>
            <person name="Findeiss S."/>
            <person name="Freyhult E."/>
            <person name="Fulton L."/>
            <person name="Fulton R."/>
            <person name="Garcia A.C."/>
            <person name="Gardiner A."/>
            <person name="Garfield D.A."/>
            <person name="Garvin B.E."/>
            <person name="Gibson G."/>
            <person name="Gilbert D."/>
            <person name="Gnerre S."/>
            <person name="Godfrey J."/>
            <person name="Good R."/>
            <person name="Gotea V."/>
            <person name="Gravely B."/>
            <person name="Greenberg A.J."/>
            <person name="Griffiths-Jones S."/>
            <person name="Gross S."/>
            <person name="Guigo R."/>
            <person name="Gustafson E.A."/>
            <person name="Haerty W."/>
            <person name="Hahn M.W."/>
            <person name="Halligan D.L."/>
            <person name="Halpern A.L."/>
            <person name="Halter G.M."/>
            <person name="Han M.V."/>
            <person name="Heger A."/>
            <person name="Hillier L."/>
            <person name="Hinrichs A.S."/>
            <person name="Holmes I."/>
            <person name="Hoskins R.A."/>
            <person name="Hubisz M.J."/>
            <person name="Hultmark D."/>
            <person name="Huntley M.A."/>
            <person name="Jaffe D.B."/>
            <person name="Jagadeeshan S."/>
            <person name="Jeck W.R."/>
            <person name="Johnson J."/>
            <person name="Jones C.D."/>
            <person name="Jordan W.C."/>
            <person name="Karpen G.H."/>
            <person name="Kataoka E."/>
            <person name="Keightley P.D."/>
            <person name="Kheradpour P."/>
            <person name="Kirkness E.F."/>
            <person name="Koerich L.B."/>
            <person name="Kristiansen K."/>
            <person name="Kudrna D."/>
            <person name="Kulathinal R.J."/>
            <person name="Kumar S."/>
            <person name="Kwok R."/>
            <person name="Lander E."/>
            <person name="Langley C.H."/>
            <person name="Lapoint R."/>
            <person name="Lazzaro B.P."/>
            <person name="Lee S.J."/>
            <person name="Levesque L."/>
            <person name="Li R."/>
            <person name="Lin C.F."/>
            <person name="Lin M.F."/>
            <person name="Lindblad-Toh K."/>
            <person name="Llopart A."/>
            <person name="Long M."/>
            <person name="Low L."/>
            <person name="Lozovsky E."/>
            <person name="Lu J."/>
            <person name="Luo M."/>
            <person name="Machado C.A."/>
            <person name="Makalowski W."/>
            <person name="Marzo M."/>
            <person name="Matsuda M."/>
            <person name="Matzkin L."/>
            <person name="McAllister B."/>
            <person name="McBride C.S."/>
            <person name="McKernan B."/>
            <person name="McKernan K."/>
            <person name="Mendez-Lago M."/>
            <person name="Minx P."/>
            <person name="Mollenhauer M.U."/>
            <person name="Montooth K."/>
            <person name="Mount S.M."/>
            <person name="Mu X."/>
            <person name="Myers E."/>
            <person name="Negre B."/>
            <person name="Newfeld S."/>
            <person name="Nielsen R."/>
            <person name="Noor M.A."/>
            <person name="O'Grady P."/>
            <person name="Pachter L."/>
            <person name="Papaceit M."/>
            <person name="Parisi M.J."/>
            <person name="Parisi M."/>
            <person name="Parts L."/>
            <person name="Pedersen J.S."/>
            <person name="Pesole G."/>
            <person name="Phillippy A.M."/>
            <person name="Ponting C.P."/>
            <person name="Pop M."/>
            <person name="Porcelli D."/>
            <person name="Powell J.R."/>
            <person name="Prohaska S."/>
            <person name="Pruitt K."/>
            <person name="Puig M."/>
            <person name="Quesneville H."/>
            <person name="Ram K.R."/>
            <person name="Rand D."/>
            <person name="Rasmussen M.D."/>
            <person name="Reed L.K."/>
            <person name="Reenan R."/>
            <person name="Reily A."/>
            <person name="Remington K.A."/>
            <person name="Rieger T.T."/>
            <person name="Ritchie M.G."/>
            <person name="Robin C."/>
            <person name="Rogers Y.H."/>
            <person name="Rohde C."/>
            <person name="Rozas J."/>
            <person name="Rubenfield M.J."/>
            <person name="Ruiz A."/>
            <person name="Russo S."/>
            <person name="Salzberg S.L."/>
            <person name="Sanchez-Gracia A."/>
            <person name="Saranga D.J."/>
            <person name="Sato H."/>
            <person name="Schaeffer S.W."/>
            <person name="Schatz M.C."/>
            <person name="Schlenke T."/>
            <person name="Schwartz R."/>
            <person name="Segarra C."/>
            <person name="Singh R.S."/>
            <person name="Sirot L."/>
            <person name="Sirota M."/>
            <person name="Sisneros N.B."/>
            <person name="Smith C.D."/>
            <person name="Smith T.F."/>
            <person name="Spieth J."/>
            <person name="Stage D.E."/>
            <person name="Stark A."/>
            <person name="Stephan W."/>
            <person name="Strausberg R.L."/>
            <person name="Strempel S."/>
            <person name="Sturgill D."/>
            <person name="Sutton G."/>
            <person name="Sutton G.G."/>
            <person name="Tao W."/>
            <person name="Teichmann S."/>
            <person name="Tobari Y.N."/>
            <person name="Tomimura Y."/>
            <person name="Tsolas J.M."/>
            <person name="Valente V.L."/>
            <person name="Venter E."/>
            <person name="Venter J.C."/>
            <person name="Vicario S."/>
            <person name="Vieira F.G."/>
            <person name="Vilella A.J."/>
            <person name="Villasante A."/>
            <person name="Walenz B."/>
            <person name="Wang J."/>
            <person name="Wasserman M."/>
            <person name="Watts T."/>
            <person name="Wilson D."/>
            <person name="Wilson R.K."/>
            <person name="Wing R.A."/>
            <person name="Wolfner M.F."/>
            <person name="Wong A."/>
            <person name="Wong G.K."/>
            <person name="Wu C.I."/>
            <person name="Wu G."/>
            <person name="Yamamoto D."/>
            <person name="Yang H.P."/>
            <person name="Yang S.P."/>
            <person name="Yorke J.A."/>
            <person name="Yoshida K."/>
            <person name="Zdobnov E."/>
            <person name="Zhang P."/>
            <person name="Zhang Y."/>
            <person name="Zimin A.V."/>
            <person name="Baldwin J."/>
            <person name="Abdouelleil A."/>
            <person name="Abdulkadir J."/>
            <person name="Abebe A."/>
            <person name="Abera B."/>
            <person name="Abreu J."/>
            <person name="Acer S.C."/>
            <person name="Aftuck L."/>
            <person name="Alexander A."/>
            <person name="An P."/>
            <person name="Anderson E."/>
            <person name="Anderson S."/>
            <person name="Arachi H."/>
            <person name="Azer M."/>
            <person name="Bachantsang P."/>
            <person name="Barry A."/>
            <person name="Bayul T."/>
            <person name="Berlin A."/>
            <person name="Bessette D."/>
            <person name="Bloom T."/>
            <person name="Blye J."/>
            <person name="Boguslavskiy L."/>
            <person name="Bonnet C."/>
            <person name="Boukhgalter B."/>
            <person name="Bourzgui I."/>
            <person name="Brown A."/>
            <person name="Cahill P."/>
            <person name="Channer S."/>
            <person name="Cheshatsang Y."/>
            <person name="Chuda L."/>
            <person name="Citroen M."/>
            <person name="Collymore A."/>
            <person name="Cooke P."/>
            <person name="Costello M."/>
            <person name="D'Aco K."/>
            <person name="Daza R."/>
            <person name="De Haan G."/>
            <person name="DeGray S."/>
            <person name="DeMaso C."/>
            <person name="Dhargay N."/>
            <person name="Dooley K."/>
            <person name="Dooley E."/>
            <person name="Doricent M."/>
            <person name="Dorje P."/>
            <person name="Dorjee K."/>
            <person name="Dupes A."/>
            <person name="Elong R."/>
            <person name="Falk J."/>
            <person name="Farina A."/>
            <person name="Faro S."/>
            <person name="Ferguson D."/>
            <person name="Fisher S."/>
            <person name="Foley C.D."/>
            <person name="Franke A."/>
            <person name="Friedrich D."/>
            <person name="Gadbois L."/>
            <person name="Gearin G."/>
            <person name="Gearin C.R."/>
            <person name="Giannoukos G."/>
            <person name="Goode T."/>
            <person name="Graham J."/>
            <person name="Grandbois E."/>
            <person name="Grewal S."/>
            <person name="Gyaltsen K."/>
            <person name="Hafez N."/>
            <person name="Hagos B."/>
            <person name="Hall J."/>
            <person name="Henson C."/>
            <person name="Hollinger A."/>
            <person name="Honan T."/>
            <person name="Huard M.D."/>
            <person name="Hughes L."/>
            <person name="Hurhula B."/>
            <person name="Husby M.E."/>
            <person name="Kamat A."/>
            <person name="Kanga B."/>
            <person name="Kashin S."/>
            <person name="Khazanovich D."/>
            <person name="Kisner P."/>
            <person name="Lance K."/>
            <person name="Lara M."/>
            <person name="Lee W."/>
            <person name="Lennon N."/>
            <person name="Letendre F."/>
            <person name="LeVine R."/>
            <person name="Lipovsky A."/>
            <person name="Liu X."/>
            <person name="Liu J."/>
            <person name="Liu S."/>
            <person name="Lokyitsang T."/>
            <person name="Lokyitsang Y."/>
            <person name="Lubonja R."/>
            <person name="Lui A."/>
            <person name="MacDonald P."/>
            <person name="Magnisalis V."/>
            <person name="Maru K."/>
            <person name="Matthews C."/>
            <person name="McCusker W."/>
            <person name="McDonough S."/>
            <person name="Mehta T."/>
            <person name="Meldrim J."/>
            <person name="Meneus L."/>
            <person name="Mihai O."/>
            <person name="Mihalev A."/>
            <person name="Mihova T."/>
            <person name="Mittelman R."/>
            <person name="Mlenga V."/>
            <person name="Montmayeur A."/>
            <person name="Mulrain L."/>
            <person name="Navidi A."/>
            <person name="Naylor J."/>
            <person name="Negash T."/>
            <person name="Nguyen T."/>
            <person name="Nguyen N."/>
            <person name="Nicol R."/>
            <person name="Norbu C."/>
            <person name="Norbu N."/>
            <person name="Novod N."/>
            <person name="O'Neill B."/>
            <person name="Osman S."/>
            <person name="Markiewicz E."/>
            <person name="Oyono O.L."/>
            <person name="Patti C."/>
            <person name="Phunkhang P."/>
            <person name="Pierre F."/>
            <person name="Priest M."/>
            <person name="Raghuraman S."/>
            <person name="Rege F."/>
            <person name="Reyes R."/>
            <person name="Rise C."/>
            <person name="Rogov P."/>
            <person name="Ross K."/>
            <person name="Ryan E."/>
            <person name="Settipalli S."/>
            <person name="Shea T."/>
            <person name="Sherpa N."/>
            <person name="Shi L."/>
            <person name="Shih D."/>
            <person name="Sparrow T."/>
            <person name="Spaulding J."/>
            <person name="Stalker J."/>
            <person name="Stange-Thomann N."/>
            <person name="Stavropoulos S."/>
            <person name="Stone C."/>
            <person name="Strader C."/>
            <person name="Tesfaye S."/>
            <person name="Thomson T."/>
            <person name="Thoulutsang Y."/>
            <person name="Thoulutsang D."/>
            <person name="Topham K."/>
            <person name="Topping I."/>
            <person name="Tsamla T."/>
            <person name="Vassiliev H."/>
            <person name="Vo A."/>
            <person name="Wangchuk T."/>
            <person name="Wangdi T."/>
            <person name="Weiand M."/>
            <person name="Wilkinson J."/>
            <person name="Wilson A."/>
            <person name="Yadav S."/>
            <person name="Young G."/>
            <person name="Yu Q."/>
            <person name="Zembek L."/>
            <person name="Zhong D."/>
            <person name="Zimmer A."/>
            <person name="Zwirko Z."/>
            <person name="Jaffe D.B."/>
            <person name="Alvarez P."/>
            <person name="Brockman W."/>
            <person name="Butler J."/>
            <person name="Chin C."/>
            <person name="Gnerre S."/>
            <person name="Grabherr M."/>
            <person name="Kleber M."/>
            <person name="Mauceli E."/>
            <person name="MacCallum I."/>
        </authorList>
    </citation>
    <scope>NUCLEOTIDE SEQUENCE [LARGE SCALE GENOMIC DNA]</scope>
    <source>
        <strain evidence="3">Tucson 15010-1051.87</strain>
    </source>
</reference>
<evidence type="ECO:0000313" key="3">
    <source>
        <dbReference type="Proteomes" id="UP000008792"/>
    </source>
</evidence>
<dbReference type="eggNOG" id="ENOG502SCTB">
    <property type="taxonomic scope" value="Eukaryota"/>
</dbReference>
<keyword evidence="3" id="KW-1185">Reference proteome</keyword>
<evidence type="ECO:0000256" key="1">
    <source>
        <dbReference type="SAM" id="MobiDB-lite"/>
    </source>
</evidence>
<feature type="region of interest" description="Disordered" evidence="1">
    <location>
        <begin position="388"/>
        <end position="433"/>
    </location>
</feature>
<evidence type="ECO:0000313" key="2">
    <source>
        <dbReference type="EMBL" id="EDW64801.1"/>
    </source>
</evidence>
<gene>
    <name evidence="2" type="primary">Dvir\GJ20536</name>
    <name evidence="2" type="ORF">Dvir_GJ20536</name>
</gene>
<dbReference type="KEGG" id="dvi:6627562"/>
<dbReference type="Proteomes" id="UP000008792">
    <property type="component" value="Unassembled WGS sequence"/>
</dbReference>
<proteinExistence type="predicted"/>
<dbReference type="SMR" id="B4LSH9"/>
<dbReference type="OMA" id="DHIMGRP"/>
<sequence>MNSGYNAPVFHMPAMAVESLCQQSMYQQHTYVDRTRMAVTDVFVQEHVSQSSWSMSTPPVPVRAPVFIQTGRAPFMGGNSAPQTHHHHHHPAAPPPPQPHPSMHGRFTYMSMPGVQYYAASSASMNAYGQMYMQHSTASANVGGMYVPHYHATHARPHHQQHTKDNACQTRTCVRRSCDATTQTDLIGDAPPMSKYKYLANLSDSSKESSNSRSSFESYGYPSIQQGERRNSEVILPIQRLQDITRISLKGSDIAERLANAHRQRPCFKKMDTLCARLKQDLLRPDGVLPNINSQGIAWAVKDFIFVFTRIVNSWVILKGYVYNTPDGLNKIKDELPGGFMAAFDSWQISTLTLVEMIIKSFVNLDGMLQKQKNSFCKLDISSSSNNNNNNNHYIINNNNTINNNNNNNNNNNWSSNGNSSDSNSSNKTLNGSDIVLPMAPATVHLALDNGRGPGAFSTPYNSMKSDQVGEQHLANSFGEPQLQAEPTAMDGRSKSDLNYLYTMIQDSEEAQRCVNANGTYLKTGTYTPLKKDANALDHSSPPPLPPPPTSSTGQNFSNIWKCSAQSTNGRAAGQPQPPLEQLRSVLKCPTPKLKTTQCRHNDGKPYTTPLTLVGREMSRRLYDLSNRIMQLQNIDRFFQKQFTRNYYPYFFERCQHEFIDVRAIILKCESATYQHVYQAIHDMRRIIYLARNDLKDHTNMDLRLYTALYERSINEMLSKNPYHPEQFEHITGEPGEKLFN</sequence>
<accession>B4LSH9</accession>
<dbReference type="PhylomeDB" id="B4LSH9"/>
<protein>
    <submittedName>
        <fullName evidence="2">Uncharacterized protein, isoform A</fullName>
    </submittedName>
</protein>
<organism evidence="2 3">
    <name type="scientific">Drosophila virilis</name>
    <name type="common">Fruit fly</name>
    <dbReference type="NCBI Taxonomy" id="7244"/>
    <lineage>
        <taxon>Eukaryota</taxon>
        <taxon>Metazoa</taxon>
        <taxon>Ecdysozoa</taxon>
        <taxon>Arthropoda</taxon>
        <taxon>Hexapoda</taxon>
        <taxon>Insecta</taxon>
        <taxon>Pterygota</taxon>
        <taxon>Neoptera</taxon>
        <taxon>Endopterygota</taxon>
        <taxon>Diptera</taxon>
        <taxon>Brachycera</taxon>
        <taxon>Muscomorpha</taxon>
        <taxon>Ephydroidea</taxon>
        <taxon>Drosophilidae</taxon>
        <taxon>Drosophila</taxon>
    </lineage>
</organism>
<feature type="compositionally biased region" description="Low complexity" evidence="1">
    <location>
        <begin position="388"/>
        <end position="427"/>
    </location>
</feature>
<dbReference type="AlphaFoldDB" id="B4LSH9"/>
<dbReference type="HOGENOM" id="CLU_374803_0_0_1"/>
<feature type="region of interest" description="Disordered" evidence="1">
    <location>
        <begin position="76"/>
        <end position="106"/>
    </location>
</feature>
<dbReference type="InParanoid" id="B4LSH9"/>
<name>B4LSH9_DROVI</name>